<accession>A0ABR7REP7</accession>
<gene>
    <name evidence="1" type="ORF">IBL25_25080</name>
</gene>
<evidence type="ECO:0000313" key="1">
    <source>
        <dbReference type="EMBL" id="MBC9180223.1"/>
    </source>
</evidence>
<protein>
    <submittedName>
        <fullName evidence="1">Uncharacterized protein</fullName>
    </submittedName>
</protein>
<proteinExistence type="predicted"/>
<comment type="caution">
    <text evidence="1">The sequence shown here is derived from an EMBL/GenBank/DDBJ whole genome shotgun (WGS) entry which is preliminary data.</text>
</comment>
<organism evidence="1 2">
    <name type="scientific">Pseudoroseomonas ludipueritiae</name>
    <dbReference type="NCBI Taxonomy" id="198093"/>
    <lineage>
        <taxon>Bacteria</taxon>
        <taxon>Pseudomonadati</taxon>
        <taxon>Pseudomonadota</taxon>
        <taxon>Alphaproteobacteria</taxon>
        <taxon>Acetobacterales</taxon>
        <taxon>Acetobacteraceae</taxon>
        <taxon>Pseudoroseomonas</taxon>
    </lineage>
</organism>
<reference evidence="1 2" key="1">
    <citation type="journal article" date="2009" name="Int. J. Syst. Evol. Microbiol.">
        <title>Transfer of Teichococcus ludipueritiae and Muricoccus roseus to the genus Roseomonas, as Roseomonas ludipueritiae comb. nov. and Roseomonas rosea comb. nov., respectively, and emended description of the genus Roseomonas.</title>
        <authorList>
            <person name="Sanchez-Porro C."/>
            <person name="Gallego V."/>
            <person name="Busse H.J."/>
            <person name="Kampfer P."/>
            <person name="Ventosa A."/>
        </authorList>
    </citation>
    <scope>NUCLEOTIDE SEQUENCE [LARGE SCALE GENOMIC DNA]</scope>
    <source>
        <strain evidence="1 2">DSM 14915</strain>
    </source>
</reference>
<dbReference type="RefSeq" id="WP_187781181.1">
    <property type="nucleotide sequence ID" value="NZ_JACTUZ010000258.1"/>
</dbReference>
<name>A0ABR7REP7_9PROT</name>
<dbReference type="Proteomes" id="UP000603940">
    <property type="component" value="Unassembled WGS sequence"/>
</dbReference>
<evidence type="ECO:0000313" key="2">
    <source>
        <dbReference type="Proteomes" id="UP000603940"/>
    </source>
</evidence>
<dbReference type="EMBL" id="JACTUZ010000258">
    <property type="protein sequence ID" value="MBC9180223.1"/>
    <property type="molecule type" value="Genomic_DNA"/>
</dbReference>
<sequence length="74" mass="8325">MSAPPIRRNLHSLQQSKNTLRTVIDLHEEALRHNPADPTFDRMIIAGARRDIASIEKAMAEQGYGMPARKEMVA</sequence>
<keyword evidence="2" id="KW-1185">Reference proteome</keyword>